<proteinExistence type="predicted"/>
<gene>
    <name evidence="2" type="ORF">NW762_001609</name>
</gene>
<evidence type="ECO:0000256" key="1">
    <source>
        <dbReference type="SAM" id="Coils"/>
    </source>
</evidence>
<organism evidence="2 3">
    <name type="scientific">Fusarium torreyae</name>
    <dbReference type="NCBI Taxonomy" id="1237075"/>
    <lineage>
        <taxon>Eukaryota</taxon>
        <taxon>Fungi</taxon>
        <taxon>Dikarya</taxon>
        <taxon>Ascomycota</taxon>
        <taxon>Pezizomycotina</taxon>
        <taxon>Sordariomycetes</taxon>
        <taxon>Hypocreomycetidae</taxon>
        <taxon>Hypocreales</taxon>
        <taxon>Nectriaceae</taxon>
        <taxon>Fusarium</taxon>
    </lineage>
</organism>
<evidence type="ECO:0008006" key="4">
    <source>
        <dbReference type="Google" id="ProtNLM"/>
    </source>
</evidence>
<comment type="caution">
    <text evidence="2">The sequence shown here is derived from an EMBL/GenBank/DDBJ whole genome shotgun (WGS) entry which is preliminary data.</text>
</comment>
<dbReference type="EMBL" id="JAOQAZ010000002">
    <property type="protein sequence ID" value="KAJ4269938.1"/>
    <property type="molecule type" value="Genomic_DNA"/>
</dbReference>
<keyword evidence="3" id="KW-1185">Reference proteome</keyword>
<dbReference type="OrthoDB" id="4865224at2759"/>
<name>A0A9W8SE65_9HYPO</name>
<dbReference type="Proteomes" id="UP001152049">
    <property type="component" value="Unassembled WGS sequence"/>
</dbReference>
<evidence type="ECO:0000313" key="2">
    <source>
        <dbReference type="EMBL" id="KAJ4269938.1"/>
    </source>
</evidence>
<feature type="coiled-coil region" evidence="1">
    <location>
        <begin position="78"/>
        <end position="112"/>
    </location>
</feature>
<keyword evidence="1" id="KW-0175">Coiled coil</keyword>
<sequence>MSSLGEGQHDHAAHGTEWDCVSQSSLMSAFDNIEHRDANTSTPPPQEHTNPLRVMMEHDYIPPGSCSRDLSSEEHLQVRDLEGDIVHLEKKQKQARRDAEKLKHTISRAESRGQDTVAANALYEHIKKTISEDDSKLERLRSMADEISGNLKPSETNAASVVESKSLKSGVFETIGVRRTDTVPNGAPIVAPVVESNDTSSDAYEAIGINPTHLATNTAPVIEPNNSTSPTFENVGMYLHPFHTAPNASPAVVASDGKQSLKIINQIAKDVDLSSYDHVPEIIESRRVVIHNLPRDFSITQVADGVMGVKGLLSLALLETEGLEDVLGFNCAVVEFRDTSDARHYVRNVMANRLRFQHKEGSFWEAEVNLVESPSHPPTREHPRLYGVGYEDEEEICSGRCIEMKDFPMSAIWWMIEMFGVNFIVRVEFVQDYPATTGVLIIEFTCVFQAARLCRMVRDRKIEAYYGNLDNLSLGLTPSDYCVDRFTMESHNKVAYVNKDHLSDAWNKSPYNNFSPIRIPEAGVPIIRRPVPTRDTAPLPTIHENESLQNSTHSTEKTTERASIVDENKHYDLVGKHVFVRDRDTGYQVIEIKGIELVNLKTAKLQEPDWANFWLAFCRANNLPDIRRWDHYAKVAAVRRICNEAMGLPEWYAHDALKLAPIPDVILAYTTFSNHTVVSTT</sequence>
<dbReference type="AlphaFoldDB" id="A0A9W8SE65"/>
<accession>A0A9W8SE65</accession>
<protein>
    <recommendedName>
        <fullName evidence="4">RRM domain-containing protein</fullName>
    </recommendedName>
</protein>
<reference evidence="2" key="1">
    <citation type="submission" date="2022-09" db="EMBL/GenBank/DDBJ databases">
        <title>Fusarium specimens isolated from Avocado Roots.</title>
        <authorList>
            <person name="Stajich J."/>
            <person name="Roper C."/>
            <person name="Heimlech-Rivalta G."/>
        </authorList>
    </citation>
    <scope>NUCLEOTIDE SEQUENCE</scope>
    <source>
        <strain evidence="2">CF00136</strain>
    </source>
</reference>
<evidence type="ECO:0000313" key="3">
    <source>
        <dbReference type="Proteomes" id="UP001152049"/>
    </source>
</evidence>